<protein>
    <submittedName>
        <fullName evidence="1">Uncharacterized protein</fullName>
    </submittedName>
</protein>
<gene>
    <name evidence="1" type="ORF">S03H2_33822</name>
</gene>
<reference evidence="1" key="1">
    <citation type="journal article" date="2014" name="Front. Microbiol.">
        <title>High frequency of phylogenetically diverse reductive dehalogenase-homologous genes in deep subseafloor sedimentary metagenomes.</title>
        <authorList>
            <person name="Kawai M."/>
            <person name="Futagami T."/>
            <person name="Toyoda A."/>
            <person name="Takaki Y."/>
            <person name="Nishi S."/>
            <person name="Hori S."/>
            <person name="Arai W."/>
            <person name="Tsubouchi T."/>
            <person name="Morono Y."/>
            <person name="Uchiyama I."/>
            <person name="Ito T."/>
            <person name="Fujiyama A."/>
            <person name="Inagaki F."/>
            <person name="Takami H."/>
        </authorList>
    </citation>
    <scope>NUCLEOTIDE SEQUENCE</scope>
    <source>
        <strain evidence="1">Expedition CK06-06</strain>
    </source>
</reference>
<accession>X1HAQ5</accession>
<dbReference type="AlphaFoldDB" id="X1HAQ5"/>
<proteinExistence type="predicted"/>
<sequence>MVLDKWTRKGSIHKGLGTELLVTATYQVEEFRRAFAEEYGRVYMQTPQETQKVIDDQARAGQDYDDFMVAIYTPEREWDDFAERDSIWKVYLIKDGQLRLEPLEIRKVKKQRAISKEIVRYRALSVSFYPFVSPWSTVYRFRFKKKDQPQASQSLELILTSPSGSAALKWDF</sequence>
<comment type="caution">
    <text evidence="1">The sequence shown here is derived from an EMBL/GenBank/DDBJ whole genome shotgun (WGS) entry which is preliminary data.</text>
</comment>
<evidence type="ECO:0000313" key="1">
    <source>
        <dbReference type="EMBL" id="GAH50924.1"/>
    </source>
</evidence>
<name>X1HAQ5_9ZZZZ</name>
<organism evidence="1">
    <name type="scientific">marine sediment metagenome</name>
    <dbReference type="NCBI Taxonomy" id="412755"/>
    <lineage>
        <taxon>unclassified sequences</taxon>
        <taxon>metagenomes</taxon>
        <taxon>ecological metagenomes</taxon>
    </lineage>
</organism>
<dbReference type="EMBL" id="BARU01020608">
    <property type="protein sequence ID" value="GAH50924.1"/>
    <property type="molecule type" value="Genomic_DNA"/>
</dbReference>